<evidence type="ECO:0000313" key="1">
    <source>
        <dbReference type="EMBL" id="BCJ86108.1"/>
    </source>
</evidence>
<name>A0A7I8D7I3_9BACL</name>
<evidence type="ECO:0000313" key="2">
    <source>
        <dbReference type="Proteomes" id="UP000593802"/>
    </source>
</evidence>
<protein>
    <submittedName>
        <fullName evidence="1">Uncharacterized protein</fullName>
    </submittedName>
</protein>
<sequence length="74" mass="8650">MKVNETRLLQPYEEVEFFDELGTADAYNLSVTLEQNQQETFDPNSYVDCRWEQNKLRIRNTTGSPVYLTVKANS</sequence>
<dbReference type="EMBL" id="AP023366">
    <property type="protein sequence ID" value="BCJ86108.1"/>
    <property type="molecule type" value="Genomic_DNA"/>
</dbReference>
<accession>A0A7I8D7I3</accession>
<gene>
    <name evidence="1" type="ORF">skT53_10930</name>
</gene>
<organism evidence="1 2">
    <name type="scientific">Effusibacillus dendaii</name>
    <dbReference type="NCBI Taxonomy" id="2743772"/>
    <lineage>
        <taxon>Bacteria</taxon>
        <taxon>Bacillati</taxon>
        <taxon>Bacillota</taxon>
        <taxon>Bacilli</taxon>
        <taxon>Bacillales</taxon>
        <taxon>Alicyclobacillaceae</taxon>
        <taxon>Effusibacillus</taxon>
    </lineage>
</organism>
<dbReference type="AlphaFoldDB" id="A0A7I8D7I3"/>
<reference evidence="1 2" key="1">
    <citation type="submission" date="2020-08" db="EMBL/GenBank/DDBJ databases">
        <title>Complete Genome Sequence of Effusibacillus dendaii Strain skT53, Isolated from Farmland soil.</title>
        <authorList>
            <person name="Konishi T."/>
            <person name="Kawasaki H."/>
        </authorList>
    </citation>
    <scope>NUCLEOTIDE SEQUENCE [LARGE SCALE GENOMIC DNA]</scope>
    <source>
        <strain evidence="2">skT53</strain>
    </source>
</reference>
<dbReference type="KEGG" id="eff:skT53_10930"/>
<keyword evidence="2" id="KW-1185">Reference proteome</keyword>
<dbReference type="Proteomes" id="UP000593802">
    <property type="component" value="Chromosome"/>
</dbReference>
<dbReference type="RefSeq" id="WP_200760145.1">
    <property type="nucleotide sequence ID" value="NZ_AP023366.1"/>
</dbReference>
<proteinExistence type="predicted"/>